<dbReference type="EMBL" id="JAPZBO010000007">
    <property type="protein sequence ID" value="KAJ5311422.1"/>
    <property type="molecule type" value="Genomic_DNA"/>
</dbReference>
<feature type="region of interest" description="Disordered" evidence="1">
    <location>
        <begin position="52"/>
        <end position="78"/>
    </location>
</feature>
<evidence type="ECO:0000313" key="3">
    <source>
        <dbReference type="Proteomes" id="UP001147746"/>
    </source>
</evidence>
<protein>
    <submittedName>
        <fullName evidence="2">Uncharacterized protein</fullName>
    </submittedName>
</protein>
<accession>A0A9W9U2S7</accession>
<reference evidence="2" key="2">
    <citation type="journal article" date="2023" name="IMA Fungus">
        <title>Comparative genomic study of the Penicillium genus elucidates a diverse pangenome and 15 lateral gene transfer events.</title>
        <authorList>
            <person name="Petersen C."/>
            <person name="Sorensen T."/>
            <person name="Nielsen M.R."/>
            <person name="Sondergaard T.E."/>
            <person name="Sorensen J.L."/>
            <person name="Fitzpatrick D.A."/>
            <person name="Frisvad J.C."/>
            <person name="Nielsen K.L."/>
        </authorList>
    </citation>
    <scope>NUCLEOTIDE SEQUENCE</scope>
    <source>
        <strain evidence="2">IBT 21472</strain>
    </source>
</reference>
<gene>
    <name evidence="2" type="ORF">N7476_007282</name>
</gene>
<evidence type="ECO:0000256" key="1">
    <source>
        <dbReference type="SAM" id="MobiDB-lite"/>
    </source>
</evidence>
<organism evidence="2 3">
    <name type="scientific">Penicillium atrosanguineum</name>
    <dbReference type="NCBI Taxonomy" id="1132637"/>
    <lineage>
        <taxon>Eukaryota</taxon>
        <taxon>Fungi</taxon>
        <taxon>Dikarya</taxon>
        <taxon>Ascomycota</taxon>
        <taxon>Pezizomycotina</taxon>
        <taxon>Eurotiomycetes</taxon>
        <taxon>Eurotiomycetidae</taxon>
        <taxon>Eurotiales</taxon>
        <taxon>Aspergillaceae</taxon>
        <taxon>Penicillium</taxon>
    </lineage>
</organism>
<dbReference type="Proteomes" id="UP001147746">
    <property type="component" value="Unassembled WGS sequence"/>
</dbReference>
<feature type="region of interest" description="Disordered" evidence="1">
    <location>
        <begin position="1"/>
        <end position="22"/>
    </location>
</feature>
<proteinExistence type="predicted"/>
<dbReference type="AlphaFoldDB" id="A0A9W9U2S7"/>
<keyword evidence="3" id="KW-1185">Reference proteome</keyword>
<name>A0A9W9U2S7_9EURO</name>
<comment type="caution">
    <text evidence="2">The sequence shown here is derived from an EMBL/GenBank/DDBJ whole genome shotgun (WGS) entry which is preliminary data.</text>
</comment>
<evidence type="ECO:0000313" key="2">
    <source>
        <dbReference type="EMBL" id="KAJ5311422.1"/>
    </source>
</evidence>
<dbReference type="OrthoDB" id="5331170at2759"/>
<sequence>MGQPQTFGWIWPKDQRPGKPSHWSRRWRFRDILTNKGPDIYVGVIGKRKGSGAGTGTNWHRWTNDVTNPGETEENDTPFPWARRGPGVRYDFRQRKYQVPNLATWSKVDYCTGARTGGRFTRPEVHYVPRRFWDKNGNEYPCQGWHDWQHGYHVDR</sequence>
<reference evidence="2" key="1">
    <citation type="submission" date="2022-12" db="EMBL/GenBank/DDBJ databases">
        <authorList>
            <person name="Petersen C."/>
        </authorList>
    </citation>
    <scope>NUCLEOTIDE SEQUENCE</scope>
    <source>
        <strain evidence="2">IBT 21472</strain>
    </source>
</reference>
<feature type="compositionally biased region" description="Polar residues" evidence="1">
    <location>
        <begin position="56"/>
        <end position="70"/>
    </location>
</feature>